<organism evidence="7 8">
    <name type="scientific">Olpidium bornovanus</name>
    <dbReference type="NCBI Taxonomy" id="278681"/>
    <lineage>
        <taxon>Eukaryota</taxon>
        <taxon>Fungi</taxon>
        <taxon>Fungi incertae sedis</taxon>
        <taxon>Olpidiomycota</taxon>
        <taxon>Olpidiomycotina</taxon>
        <taxon>Olpidiomycetes</taxon>
        <taxon>Olpidiales</taxon>
        <taxon>Olpidiaceae</taxon>
        <taxon>Olpidium</taxon>
    </lineage>
</organism>
<evidence type="ECO:0000256" key="6">
    <source>
        <dbReference type="SAM" id="MobiDB-lite"/>
    </source>
</evidence>
<protein>
    <recommendedName>
        <fullName evidence="4">Large ribosomal subunit protein eL39</fullName>
    </recommendedName>
    <alternativeName>
        <fullName evidence="5">60S ribosomal protein L39</fullName>
    </alternativeName>
</protein>
<evidence type="ECO:0000256" key="4">
    <source>
        <dbReference type="ARBA" id="ARBA00035234"/>
    </source>
</evidence>
<evidence type="ECO:0000313" key="8">
    <source>
        <dbReference type="Proteomes" id="UP000673691"/>
    </source>
</evidence>
<evidence type="ECO:0000256" key="1">
    <source>
        <dbReference type="ARBA" id="ARBA00009339"/>
    </source>
</evidence>
<dbReference type="GO" id="GO:0003735">
    <property type="term" value="F:structural constituent of ribosome"/>
    <property type="evidence" value="ECO:0007669"/>
    <property type="project" value="InterPro"/>
</dbReference>
<dbReference type="GO" id="GO:0006412">
    <property type="term" value="P:translation"/>
    <property type="evidence" value="ECO:0007669"/>
    <property type="project" value="InterPro"/>
</dbReference>
<dbReference type="PANTHER" id="PTHR19970">
    <property type="entry name" value="RIBOSOMAL PROTEIN L39E"/>
    <property type="match status" value="1"/>
</dbReference>
<dbReference type="AlphaFoldDB" id="A0A8H7ZYJ6"/>
<evidence type="ECO:0000256" key="3">
    <source>
        <dbReference type="ARBA" id="ARBA00023274"/>
    </source>
</evidence>
<dbReference type="OrthoDB" id="6332053at2759"/>
<gene>
    <name evidence="7" type="ORF">BJ554DRAFT_5811</name>
</gene>
<name>A0A8H7ZYJ6_9FUNG</name>
<dbReference type="InterPro" id="IPR023626">
    <property type="entry name" value="Ribosomal_eL39_dom_sf"/>
</dbReference>
<evidence type="ECO:0000256" key="2">
    <source>
        <dbReference type="ARBA" id="ARBA00022980"/>
    </source>
</evidence>
<dbReference type="PANTHER" id="PTHR19970:SF0">
    <property type="entry name" value="LARGE RIBOSOMAL SUBUNIT PROTEIN EL39"/>
    <property type="match status" value="1"/>
</dbReference>
<dbReference type="FunFam" id="1.10.1620.10:FF:000001">
    <property type="entry name" value="60S ribosomal protein-like L39"/>
    <property type="match status" value="1"/>
</dbReference>
<dbReference type="InterPro" id="IPR000077">
    <property type="entry name" value="Ribosomal_eL39"/>
</dbReference>
<sequence length="118" mass="13366">MDGKSSCELRTRKGKKGPACITFFSLTWSPHPGNAYASRRRHRVIRLPVAKRRQRSFRPGEGGPGTEPEAAKLPAERLCPGVTPSHKSFKTKRLLGKAQRQNRPIPHWIRMRTGNTIR</sequence>
<comment type="caution">
    <text evidence="7">The sequence shown here is derived from an EMBL/GenBank/DDBJ whole genome shotgun (WGS) entry which is preliminary data.</text>
</comment>
<keyword evidence="8" id="KW-1185">Reference proteome</keyword>
<dbReference type="SUPFAM" id="SSF48662">
    <property type="entry name" value="Ribosomal protein L39e"/>
    <property type="match status" value="1"/>
</dbReference>
<comment type="similarity">
    <text evidence="1">Belongs to the eukaryotic ribosomal protein eL39 family.</text>
</comment>
<dbReference type="GO" id="GO:0022625">
    <property type="term" value="C:cytosolic large ribosomal subunit"/>
    <property type="evidence" value="ECO:0007669"/>
    <property type="project" value="TreeGrafter"/>
</dbReference>
<reference evidence="7 8" key="1">
    <citation type="journal article" name="Sci. Rep.">
        <title>Genome-scale phylogenetic analyses confirm Olpidium as the closest living zoosporic fungus to the non-flagellated, terrestrial fungi.</title>
        <authorList>
            <person name="Chang Y."/>
            <person name="Rochon D."/>
            <person name="Sekimoto S."/>
            <person name="Wang Y."/>
            <person name="Chovatia M."/>
            <person name="Sandor L."/>
            <person name="Salamov A."/>
            <person name="Grigoriev I.V."/>
            <person name="Stajich J.E."/>
            <person name="Spatafora J.W."/>
        </authorList>
    </citation>
    <scope>NUCLEOTIDE SEQUENCE [LARGE SCALE GENOMIC DNA]</scope>
    <source>
        <strain evidence="7">S191</strain>
    </source>
</reference>
<dbReference type="Proteomes" id="UP000673691">
    <property type="component" value="Unassembled WGS sequence"/>
</dbReference>
<accession>A0A8H7ZYJ6</accession>
<evidence type="ECO:0000313" key="7">
    <source>
        <dbReference type="EMBL" id="KAG5461923.1"/>
    </source>
</evidence>
<feature type="region of interest" description="Disordered" evidence="6">
    <location>
        <begin position="49"/>
        <end position="107"/>
    </location>
</feature>
<dbReference type="Pfam" id="PF00832">
    <property type="entry name" value="Ribosomal_L39"/>
    <property type="match status" value="1"/>
</dbReference>
<dbReference type="EMBL" id="JAEFCI010002907">
    <property type="protein sequence ID" value="KAG5461923.1"/>
    <property type="molecule type" value="Genomic_DNA"/>
</dbReference>
<keyword evidence="3" id="KW-0687">Ribonucleoprotein</keyword>
<dbReference type="Gene3D" id="1.10.1620.10">
    <property type="entry name" value="Ribosomal protein L39e"/>
    <property type="match status" value="1"/>
</dbReference>
<proteinExistence type="inferred from homology"/>
<keyword evidence="2" id="KW-0689">Ribosomal protein</keyword>
<evidence type="ECO:0000256" key="5">
    <source>
        <dbReference type="ARBA" id="ARBA00035339"/>
    </source>
</evidence>